<name>A0A2D0AIN1_9FLAO</name>
<dbReference type="EMBL" id="MTCZ01000036">
    <property type="protein sequence ID" value="OWP84421.1"/>
    <property type="molecule type" value="Genomic_DNA"/>
</dbReference>
<evidence type="ECO:0000313" key="1">
    <source>
        <dbReference type="EMBL" id="OWP84421.1"/>
    </source>
</evidence>
<dbReference type="AlphaFoldDB" id="A0A2D0AIN1"/>
<evidence type="ECO:0000313" key="2">
    <source>
        <dbReference type="Proteomes" id="UP000197768"/>
    </source>
</evidence>
<sequence>MIDKSNSIVQMMFLLCQEKKQAKLDLPFFVIDAGNHLLFKSKKSIFFCSWLACLKSLQSYHLYNGSNDILLIM</sequence>
<dbReference type="Proteomes" id="UP000197768">
    <property type="component" value="Unassembled WGS sequence"/>
</dbReference>
<reference evidence="1 2" key="1">
    <citation type="journal article" date="2017" name="Infect. Genet. Evol.">
        <title>Comparative genome analysis of fish pathogen Flavobacterium columnare reveals extensive sequence diversity within the species.</title>
        <authorList>
            <person name="Kayansamruaj P."/>
            <person name="Dong H.T."/>
            <person name="Hirono I."/>
            <person name="Kondo H."/>
            <person name="Senapin S."/>
            <person name="Rodkhum C."/>
        </authorList>
    </citation>
    <scope>NUCLEOTIDE SEQUENCE [LARGE SCALE GENOMIC DNA]</scope>
    <source>
        <strain evidence="1 2">1215</strain>
    </source>
</reference>
<organism evidence="1 2">
    <name type="scientific">Flavobacterium davisii</name>
    <dbReference type="NCBI Taxonomy" id="2906077"/>
    <lineage>
        <taxon>Bacteria</taxon>
        <taxon>Pseudomonadati</taxon>
        <taxon>Bacteroidota</taxon>
        <taxon>Flavobacteriia</taxon>
        <taxon>Flavobacteriales</taxon>
        <taxon>Flavobacteriaceae</taxon>
        <taxon>Flavobacterium</taxon>
    </lineage>
</organism>
<protein>
    <submittedName>
        <fullName evidence="1">Uncharacterized protein</fullName>
    </submittedName>
</protein>
<comment type="caution">
    <text evidence="1">The sequence shown here is derived from an EMBL/GenBank/DDBJ whole genome shotgun (WGS) entry which is preliminary data.</text>
</comment>
<proteinExistence type="predicted"/>
<accession>A0A2D0AIN1</accession>
<gene>
    <name evidence="1" type="ORF">BWK59_05380</name>
</gene>